<dbReference type="Gene3D" id="2.40.100.10">
    <property type="entry name" value="Cyclophilin-like"/>
    <property type="match status" value="1"/>
</dbReference>
<dbReference type="SUPFAM" id="SSF50891">
    <property type="entry name" value="Cyclophilin-like"/>
    <property type="match status" value="1"/>
</dbReference>
<dbReference type="EC" id="5.2.1.8" evidence="3 6"/>
<dbReference type="SUPFAM" id="SSF54534">
    <property type="entry name" value="FKBP-like"/>
    <property type="match status" value="1"/>
</dbReference>
<dbReference type="EMBL" id="JBHUPC010000012">
    <property type="protein sequence ID" value="MFD2891527.1"/>
    <property type="molecule type" value="Genomic_DNA"/>
</dbReference>
<comment type="catalytic activity">
    <reaction evidence="1 6">
        <text>[protein]-peptidylproline (omega=180) = [protein]-peptidylproline (omega=0)</text>
        <dbReference type="Rhea" id="RHEA:16237"/>
        <dbReference type="Rhea" id="RHEA-COMP:10747"/>
        <dbReference type="Rhea" id="RHEA-COMP:10748"/>
        <dbReference type="ChEBI" id="CHEBI:83833"/>
        <dbReference type="ChEBI" id="CHEBI:83834"/>
        <dbReference type="EC" id="5.2.1.8"/>
    </reaction>
</comment>
<evidence type="ECO:0000256" key="5">
    <source>
        <dbReference type="ARBA" id="ARBA00023235"/>
    </source>
</evidence>
<organism evidence="10 11">
    <name type="scientific">Flavobacterium chuncheonense</name>
    <dbReference type="NCBI Taxonomy" id="2026653"/>
    <lineage>
        <taxon>Bacteria</taxon>
        <taxon>Pseudomonadati</taxon>
        <taxon>Bacteroidota</taxon>
        <taxon>Flavobacteriia</taxon>
        <taxon>Flavobacteriales</taxon>
        <taxon>Flavobacteriaceae</taxon>
        <taxon>Flavobacterium</taxon>
    </lineage>
</organism>
<proteinExistence type="inferred from homology"/>
<keyword evidence="11" id="KW-1185">Reference proteome</keyword>
<dbReference type="PANTHER" id="PTHR45625:SF4">
    <property type="entry name" value="PEPTIDYLPROLYL ISOMERASE DOMAIN AND WD REPEAT-CONTAINING PROTEIN 1"/>
    <property type="match status" value="1"/>
</dbReference>
<dbReference type="Gene3D" id="3.10.50.40">
    <property type="match status" value="1"/>
</dbReference>
<comment type="caution">
    <text evidence="10">The sequence shown here is derived from an EMBL/GenBank/DDBJ whole genome shotgun (WGS) entry which is preliminary data.</text>
</comment>
<dbReference type="InterPro" id="IPR044666">
    <property type="entry name" value="Cyclophilin_A-like"/>
</dbReference>
<name>A0ABW5YKT1_9FLAO</name>
<evidence type="ECO:0000259" key="8">
    <source>
        <dbReference type="PROSITE" id="PS50059"/>
    </source>
</evidence>
<gene>
    <name evidence="10" type="ORF">ACFS5J_05795</name>
</gene>
<dbReference type="PROSITE" id="PS50059">
    <property type="entry name" value="FKBP_PPIASE"/>
    <property type="match status" value="1"/>
</dbReference>
<dbReference type="InterPro" id="IPR002130">
    <property type="entry name" value="Cyclophilin-type_PPIase_dom"/>
</dbReference>
<dbReference type="InterPro" id="IPR046357">
    <property type="entry name" value="PPIase_dom_sf"/>
</dbReference>
<reference evidence="11" key="1">
    <citation type="journal article" date="2019" name="Int. J. Syst. Evol. Microbiol.">
        <title>The Global Catalogue of Microorganisms (GCM) 10K type strain sequencing project: providing services to taxonomists for standard genome sequencing and annotation.</title>
        <authorList>
            <consortium name="The Broad Institute Genomics Platform"/>
            <consortium name="The Broad Institute Genome Sequencing Center for Infectious Disease"/>
            <person name="Wu L."/>
            <person name="Ma J."/>
        </authorList>
    </citation>
    <scope>NUCLEOTIDE SEQUENCE [LARGE SCALE GENOMIC DNA]</scope>
    <source>
        <strain evidence="11">KCTC 22671</strain>
    </source>
</reference>
<accession>A0ABW5YKT1</accession>
<protein>
    <recommendedName>
        <fullName evidence="3 6">peptidylprolyl isomerase</fullName>
        <ecNumber evidence="3 6">5.2.1.8</ecNumber>
    </recommendedName>
</protein>
<dbReference type="PROSITE" id="PS00170">
    <property type="entry name" value="CSA_PPIASE_1"/>
    <property type="match status" value="1"/>
</dbReference>
<dbReference type="InterPro" id="IPR029000">
    <property type="entry name" value="Cyclophilin-like_dom_sf"/>
</dbReference>
<sequence length="390" mass="42919">MNIKSIATLIVTLFVTLSFSQKKDKKEGLFAEMKTSKGTILLELEFQKTPITVANFVSLAEGENEFVKDELKGKRFYDGLKFHRVIPNFMIQGGDPQGTGAGDPGYKFTDEITDLLHEGPGVLSMANAGPGTNGSQFFITHVETAWLDGKHTVFGHVVEGQDVVDAIQQNDIIETVTIIRNGKEAKKFKAAKIFENYFKNKEEENKRITTLNEEARKNISKIQQEKQKAKAELEAKKKAELEAKLAAVYASQAATMNAQKANSIKLESGLEYTIVEKGTGIKPEAGTAVKVKYSGYFEDGKLFDTSDPEVAKTYGTFNEQRAKANGYTPLPSTIGKHRFIPGFAEGLDQLSFGDKALIFIPSKLAYGEKGAGNTIPPNANLIFEVELLEK</sequence>
<keyword evidence="5 6" id="KW-0413">Isomerase</keyword>
<feature type="domain" description="PPIase FKBP-type" evidence="8">
    <location>
        <begin position="286"/>
        <end position="390"/>
    </location>
</feature>
<dbReference type="GO" id="GO:0003755">
    <property type="term" value="F:peptidyl-prolyl cis-trans isomerase activity"/>
    <property type="evidence" value="ECO:0007669"/>
    <property type="project" value="UniProtKB-EC"/>
</dbReference>
<dbReference type="CDD" id="cd00317">
    <property type="entry name" value="cyclophilin"/>
    <property type="match status" value="1"/>
</dbReference>
<dbReference type="PANTHER" id="PTHR45625">
    <property type="entry name" value="PEPTIDYL-PROLYL CIS-TRANS ISOMERASE-RELATED"/>
    <property type="match status" value="1"/>
</dbReference>
<evidence type="ECO:0000256" key="6">
    <source>
        <dbReference type="PROSITE-ProRule" id="PRU00277"/>
    </source>
</evidence>
<evidence type="ECO:0000256" key="2">
    <source>
        <dbReference type="ARBA" id="ARBA00007365"/>
    </source>
</evidence>
<evidence type="ECO:0000256" key="7">
    <source>
        <dbReference type="SAM" id="Coils"/>
    </source>
</evidence>
<comment type="similarity">
    <text evidence="2">Belongs to the cyclophilin-type PPIase family.</text>
</comment>
<feature type="domain" description="PPIase cyclophilin-type" evidence="9">
    <location>
        <begin position="38"/>
        <end position="169"/>
    </location>
</feature>
<dbReference type="Proteomes" id="UP001597534">
    <property type="component" value="Unassembled WGS sequence"/>
</dbReference>
<dbReference type="Pfam" id="PF00254">
    <property type="entry name" value="FKBP_C"/>
    <property type="match status" value="1"/>
</dbReference>
<keyword evidence="4 6" id="KW-0697">Rotamase</keyword>
<dbReference type="InterPro" id="IPR001179">
    <property type="entry name" value="PPIase_FKBP_dom"/>
</dbReference>
<keyword evidence="7" id="KW-0175">Coiled coil</keyword>
<evidence type="ECO:0000256" key="3">
    <source>
        <dbReference type="ARBA" id="ARBA00013194"/>
    </source>
</evidence>
<dbReference type="InterPro" id="IPR020892">
    <property type="entry name" value="Cyclophilin-type_PPIase_CS"/>
</dbReference>
<dbReference type="PRINTS" id="PR00153">
    <property type="entry name" value="CSAPPISMRASE"/>
</dbReference>
<dbReference type="RefSeq" id="WP_379811112.1">
    <property type="nucleotide sequence ID" value="NZ_JBHUPC010000012.1"/>
</dbReference>
<evidence type="ECO:0000313" key="11">
    <source>
        <dbReference type="Proteomes" id="UP001597534"/>
    </source>
</evidence>
<evidence type="ECO:0000259" key="9">
    <source>
        <dbReference type="PROSITE" id="PS50072"/>
    </source>
</evidence>
<dbReference type="Pfam" id="PF00160">
    <property type="entry name" value="Pro_isomerase"/>
    <property type="match status" value="1"/>
</dbReference>
<feature type="coiled-coil region" evidence="7">
    <location>
        <begin position="194"/>
        <end position="244"/>
    </location>
</feature>
<dbReference type="PROSITE" id="PS50072">
    <property type="entry name" value="CSA_PPIASE_2"/>
    <property type="match status" value="1"/>
</dbReference>
<evidence type="ECO:0000313" key="10">
    <source>
        <dbReference type="EMBL" id="MFD2891527.1"/>
    </source>
</evidence>
<evidence type="ECO:0000256" key="4">
    <source>
        <dbReference type="ARBA" id="ARBA00023110"/>
    </source>
</evidence>
<evidence type="ECO:0000256" key="1">
    <source>
        <dbReference type="ARBA" id="ARBA00000971"/>
    </source>
</evidence>